<keyword evidence="4" id="KW-0378">Hydrolase</keyword>
<keyword evidence="5" id="KW-0325">Glycoprotein</keyword>
<dbReference type="Pfam" id="PF00450">
    <property type="entry name" value="Peptidase_S10"/>
    <property type="match status" value="1"/>
</dbReference>
<protein>
    <submittedName>
        <fullName evidence="6">Serine carboxypeptidase ARB_06414</fullName>
    </submittedName>
</protein>
<comment type="caution">
    <text evidence="6">The sequence shown here is derived from an EMBL/GenBank/DDBJ whole genome shotgun (WGS) entry which is preliminary data.</text>
</comment>
<name>A0AA37GRZ4_9PEZI</name>
<dbReference type="GO" id="GO:0004185">
    <property type="term" value="F:serine-type carboxypeptidase activity"/>
    <property type="evidence" value="ECO:0007669"/>
    <property type="project" value="InterPro"/>
</dbReference>
<dbReference type="Proteomes" id="UP001055172">
    <property type="component" value="Unassembled WGS sequence"/>
</dbReference>
<keyword evidence="3" id="KW-0645">Protease</keyword>
<dbReference type="EMBL" id="BPPX01000020">
    <property type="protein sequence ID" value="GJC86090.1"/>
    <property type="molecule type" value="Genomic_DNA"/>
</dbReference>
<dbReference type="InterPro" id="IPR001563">
    <property type="entry name" value="Peptidase_S10"/>
</dbReference>
<keyword evidence="2 6" id="KW-0121">Carboxypeptidase</keyword>
<organism evidence="6 7">
    <name type="scientific">Colletotrichum liriopes</name>
    <dbReference type="NCBI Taxonomy" id="708192"/>
    <lineage>
        <taxon>Eukaryota</taxon>
        <taxon>Fungi</taxon>
        <taxon>Dikarya</taxon>
        <taxon>Ascomycota</taxon>
        <taxon>Pezizomycotina</taxon>
        <taxon>Sordariomycetes</taxon>
        <taxon>Hypocreomycetidae</taxon>
        <taxon>Glomerellales</taxon>
        <taxon>Glomerellaceae</taxon>
        <taxon>Colletotrichum</taxon>
        <taxon>Colletotrichum spaethianum species complex</taxon>
    </lineage>
</organism>
<proteinExistence type="inferred from homology"/>
<evidence type="ECO:0000313" key="7">
    <source>
        <dbReference type="Proteomes" id="UP001055172"/>
    </source>
</evidence>
<evidence type="ECO:0000256" key="4">
    <source>
        <dbReference type="ARBA" id="ARBA00022801"/>
    </source>
</evidence>
<evidence type="ECO:0000256" key="3">
    <source>
        <dbReference type="ARBA" id="ARBA00022670"/>
    </source>
</evidence>
<accession>A0AA37GRZ4</accession>
<reference evidence="6 7" key="1">
    <citation type="submission" date="2021-07" db="EMBL/GenBank/DDBJ databases">
        <title>Genome data of Colletotrichum spaethianum.</title>
        <authorList>
            <person name="Utami Y.D."/>
            <person name="Hiruma K."/>
        </authorList>
    </citation>
    <scope>NUCLEOTIDE SEQUENCE [LARGE SCALE GENOMIC DNA]</scope>
    <source>
        <strain evidence="6 7">MAFF 242679</strain>
    </source>
</reference>
<dbReference type="GO" id="GO:0006508">
    <property type="term" value="P:proteolysis"/>
    <property type="evidence" value="ECO:0007669"/>
    <property type="project" value="UniProtKB-KW"/>
</dbReference>
<evidence type="ECO:0000313" key="6">
    <source>
        <dbReference type="EMBL" id="GJC86090.1"/>
    </source>
</evidence>
<dbReference type="SUPFAM" id="SSF53474">
    <property type="entry name" value="alpha/beta-Hydrolases"/>
    <property type="match status" value="1"/>
</dbReference>
<dbReference type="InterPro" id="IPR029058">
    <property type="entry name" value="AB_hydrolase_fold"/>
</dbReference>
<sequence>MAERDANPCFSIYNVLRTCPLPFDAIGFSENSGYYPAEGSLYFDRSDVKAAINAPPGREWMFCSKDPVFVDGIDESQNPGPGSLPVIPGIIERTGNVIIGHGLRDLILQSTGTLLAIQNMTWEGMQGFQTRPETTLHIPYHSNAELGALAGAGGLGVWRSERGLTYFETPMSGHFIGRDAPSISFRALEVLLGKVDNLGSEAPFTTDAGGLRMLGEEL</sequence>
<dbReference type="AlphaFoldDB" id="A0AA37GRZ4"/>
<gene>
    <name evidence="6" type="ORF">ColLi_08928</name>
</gene>
<comment type="similarity">
    <text evidence="1">Belongs to the peptidase S10 family.</text>
</comment>
<evidence type="ECO:0000256" key="5">
    <source>
        <dbReference type="ARBA" id="ARBA00023180"/>
    </source>
</evidence>
<dbReference type="Gene3D" id="3.40.50.1820">
    <property type="entry name" value="alpha/beta hydrolase"/>
    <property type="match status" value="1"/>
</dbReference>
<keyword evidence="7" id="KW-1185">Reference proteome</keyword>
<evidence type="ECO:0000256" key="2">
    <source>
        <dbReference type="ARBA" id="ARBA00022645"/>
    </source>
</evidence>
<evidence type="ECO:0000256" key="1">
    <source>
        <dbReference type="ARBA" id="ARBA00009431"/>
    </source>
</evidence>